<evidence type="ECO:0000256" key="8">
    <source>
        <dbReference type="HAMAP-Rule" id="MF_02006"/>
    </source>
</evidence>
<dbReference type="HAMAP" id="MF_02006">
    <property type="entry name" value="Tyr_tRNA_synth_type1"/>
    <property type="match status" value="1"/>
</dbReference>
<dbReference type="Gene3D" id="1.10.240.10">
    <property type="entry name" value="Tyrosyl-Transfer RNA Synthetase"/>
    <property type="match status" value="1"/>
</dbReference>
<dbReference type="GO" id="GO:0003723">
    <property type="term" value="F:RNA binding"/>
    <property type="evidence" value="ECO:0007669"/>
    <property type="project" value="UniProtKB-KW"/>
</dbReference>
<evidence type="ECO:0000256" key="2">
    <source>
        <dbReference type="ARBA" id="ARBA00022741"/>
    </source>
</evidence>
<reference evidence="11" key="1">
    <citation type="submission" date="2016-08" db="EMBL/GenBank/DDBJ databases">
        <title>Complete genome of Cloacibacillus porcorum.</title>
        <authorList>
            <person name="Looft T."/>
            <person name="Bayles D.O."/>
            <person name="Alt D.P."/>
        </authorList>
    </citation>
    <scope>NUCLEOTIDE SEQUENCE [LARGE SCALE GENOMIC DNA]</scope>
    <source>
        <strain evidence="11">CL-84</strain>
    </source>
</reference>
<dbReference type="InterPro" id="IPR014729">
    <property type="entry name" value="Rossmann-like_a/b/a_fold"/>
</dbReference>
<feature type="binding site" evidence="8">
    <location>
        <position position="178"/>
    </location>
    <ligand>
        <name>L-tyrosine</name>
        <dbReference type="ChEBI" id="CHEBI:58315"/>
    </ligand>
</feature>
<dbReference type="Pfam" id="PF00579">
    <property type="entry name" value="tRNA-synt_1b"/>
    <property type="match status" value="1"/>
</dbReference>
<dbReference type="InterPro" id="IPR002305">
    <property type="entry name" value="aa-tRNA-synth_Ic"/>
</dbReference>
<sequence length="425" mass="47614">MHTNALKILRERGFVEWSSHNEELEEHFMKDMVTGYIGFDPSADSLHVGNLVAIMGLAWLQRLGHRPIAIAGGGTGRIGDPSGKSAERNLLSEEQILHNVSCIAEQLKHFLNFESGENSALLVNNNDWLKKENYIEFLRDTGKYFSVSFLVNREYVRSRVLDPDKSITYTELSYILLQAFDYNHLYNEYGCTLQMGGNDQQVNIIAGMDLARKKSGGQCYGITFPLLLNAQGQKFGKSESGAVYLSPKRTSVYKFYQFWINVDDKDLEKLYKLFTFRELDEIKALLEEHAKAPHLRKAQKELAWEMTCRVHGEEAAKRVLDASAVLFGETNIKDAPADVLETLAAEIPCAEADLAETNGVTDLLVLSGACDSKGNAKKKIKEGGAYLNGEKIADAGRLVAEEDLLAGRYIQLNVGKKDFRLLKFK</sequence>
<dbReference type="GO" id="GO:0005524">
    <property type="term" value="F:ATP binding"/>
    <property type="evidence" value="ECO:0007669"/>
    <property type="project" value="UniProtKB-UniRule"/>
</dbReference>
<dbReference type="NCBIfam" id="TIGR00234">
    <property type="entry name" value="tyrS"/>
    <property type="match status" value="1"/>
</dbReference>
<evidence type="ECO:0000259" key="10">
    <source>
        <dbReference type="Pfam" id="PF22421"/>
    </source>
</evidence>
<dbReference type="KEGG" id="cpor:BED41_15045"/>
<evidence type="ECO:0000256" key="3">
    <source>
        <dbReference type="ARBA" id="ARBA00022840"/>
    </source>
</evidence>
<dbReference type="CDD" id="cd00805">
    <property type="entry name" value="TyrRS_core"/>
    <property type="match status" value="1"/>
</dbReference>
<dbReference type="PROSITE" id="PS00178">
    <property type="entry name" value="AA_TRNA_LIGASE_I"/>
    <property type="match status" value="1"/>
</dbReference>
<dbReference type="FunFam" id="1.10.240.10:FF:000001">
    <property type="entry name" value="Tyrosine--tRNA ligase"/>
    <property type="match status" value="1"/>
</dbReference>
<evidence type="ECO:0000256" key="6">
    <source>
        <dbReference type="ARBA" id="ARBA00023146"/>
    </source>
</evidence>
<dbReference type="PANTHER" id="PTHR11766">
    <property type="entry name" value="TYROSYL-TRNA SYNTHETASE"/>
    <property type="match status" value="1"/>
</dbReference>
<organism evidence="11 12">
    <name type="scientific">Cloacibacillus porcorum</name>
    <dbReference type="NCBI Taxonomy" id="1197717"/>
    <lineage>
        <taxon>Bacteria</taxon>
        <taxon>Thermotogati</taxon>
        <taxon>Synergistota</taxon>
        <taxon>Synergistia</taxon>
        <taxon>Synergistales</taxon>
        <taxon>Synergistaceae</taxon>
        <taxon>Cloacibacillus</taxon>
    </lineage>
</organism>
<dbReference type="STRING" id="1197717.BED41_15045"/>
<dbReference type="GO" id="GO:0006437">
    <property type="term" value="P:tyrosyl-tRNA aminoacylation"/>
    <property type="evidence" value="ECO:0007669"/>
    <property type="project" value="UniProtKB-UniRule"/>
</dbReference>
<dbReference type="InterPro" id="IPR036986">
    <property type="entry name" value="S4_RNA-bd_sf"/>
</dbReference>
<dbReference type="InterPro" id="IPR054608">
    <property type="entry name" value="SYY-like_C"/>
</dbReference>
<dbReference type="SUPFAM" id="SSF52374">
    <property type="entry name" value="Nucleotidylyl transferase"/>
    <property type="match status" value="1"/>
</dbReference>
<evidence type="ECO:0000313" key="12">
    <source>
        <dbReference type="Proteomes" id="UP000093044"/>
    </source>
</evidence>
<dbReference type="Proteomes" id="UP000093044">
    <property type="component" value="Chromosome"/>
</dbReference>
<dbReference type="Gene3D" id="3.40.50.620">
    <property type="entry name" value="HUPs"/>
    <property type="match status" value="1"/>
</dbReference>
<keyword evidence="4 9" id="KW-0694">RNA-binding</keyword>
<evidence type="ECO:0000256" key="7">
    <source>
        <dbReference type="ARBA" id="ARBA00048248"/>
    </source>
</evidence>
<protein>
    <recommendedName>
        <fullName evidence="8">Tyrosine--tRNA ligase</fullName>
        <ecNumber evidence="8">6.1.1.1</ecNumber>
    </recommendedName>
    <alternativeName>
        <fullName evidence="8">Tyrosyl-tRNA synthetase</fullName>
        <shortName evidence="8">TyrRS</shortName>
    </alternativeName>
</protein>
<feature type="short sequence motif" description="'HIGH' region" evidence="8">
    <location>
        <begin position="41"/>
        <end position="50"/>
    </location>
</feature>
<dbReference type="PANTHER" id="PTHR11766:SF0">
    <property type="entry name" value="TYROSINE--TRNA LIGASE, MITOCHONDRIAL"/>
    <property type="match status" value="1"/>
</dbReference>
<evidence type="ECO:0000256" key="5">
    <source>
        <dbReference type="ARBA" id="ARBA00022917"/>
    </source>
</evidence>
<dbReference type="InterPro" id="IPR024107">
    <property type="entry name" value="Tyr-tRNA-ligase_bac_1"/>
</dbReference>
<keyword evidence="8" id="KW-0963">Cytoplasm</keyword>
<feature type="domain" description="Tyrosine--tRNA ligase SYY-like C-terminal" evidence="10">
    <location>
        <begin position="341"/>
        <end position="421"/>
    </location>
</feature>
<dbReference type="GeneID" id="83059163"/>
<dbReference type="Gene3D" id="3.10.290.10">
    <property type="entry name" value="RNA-binding S4 domain"/>
    <property type="match status" value="1"/>
</dbReference>
<gene>
    <name evidence="8" type="primary">tyrS</name>
    <name evidence="11" type="ORF">BED41_15045</name>
</gene>
<dbReference type="OrthoDB" id="9804243at2"/>
<comment type="subunit">
    <text evidence="8">Homodimer.</text>
</comment>
<feature type="binding site" evidence="8">
    <location>
        <position position="174"/>
    </location>
    <ligand>
        <name>L-tyrosine</name>
        <dbReference type="ChEBI" id="CHEBI:58315"/>
    </ligand>
</feature>
<comment type="function">
    <text evidence="8">Catalyzes the attachment of tyrosine to tRNA(Tyr) in a two-step reaction: tyrosine is first activated by ATP to form Tyr-AMP and then transferred to the acceptor end of tRNA(Tyr).</text>
</comment>
<keyword evidence="1 8" id="KW-0436">Ligase</keyword>
<keyword evidence="6 8" id="KW-0030">Aminoacyl-tRNA synthetase</keyword>
<keyword evidence="2 8" id="KW-0547">Nucleotide-binding</keyword>
<dbReference type="GO" id="GO:0004831">
    <property type="term" value="F:tyrosine-tRNA ligase activity"/>
    <property type="evidence" value="ECO:0007669"/>
    <property type="project" value="UniProtKB-UniRule"/>
</dbReference>
<dbReference type="PRINTS" id="PR01040">
    <property type="entry name" value="TRNASYNTHTYR"/>
</dbReference>
<dbReference type="Pfam" id="PF22421">
    <property type="entry name" value="SYY_C-terminal"/>
    <property type="match status" value="1"/>
</dbReference>
<dbReference type="EMBL" id="CP016757">
    <property type="protein sequence ID" value="ANZ46308.1"/>
    <property type="molecule type" value="Genomic_DNA"/>
</dbReference>
<comment type="catalytic activity">
    <reaction evidence="7 8">
        <text>tRNA(Tyr) + L-tyrosine + ATP = L-tyrosyl-tRNA(Tyr) + AMP + diphosphate + H(+)</text>
        <dbReference type="Rhea" id="RHEA:10220"/>
        <dbReference type="Rhea" id="RHEA-COMP:9706"/>
        <dbReference type="Rhea" id="RHEA-COMP:9707"/>
        <dbReference type="ChEBI" id="CHEBI:15378"/>
        <dbReference type="ChEBI" id="CHEBI:30616"/>
        <dbReference type="ChEBI" id="CHEBI:33019"/>
        <dbReference type="ChEBI" id="CHEBI:58315"/>
        <dbReference type="ChEBI" id="CHEBI:78442"/>
        <dbReference type="ChEBI" id="CHEBI:78536"/>
        <dbReference type="ChEBI" id="CHEBI:456215"/>
        <dbReference type="EC" id="6.1.1.1"/>
    </reaction>
</comment>
<dbReference type="AlphaFoldDB" id="A0A1B2I8J5"/>
<evidence type="ECO:0000256" key="9">
    <source>
        <dbReference type="PROSITE-ProRule" id="PRU00182"/>
    </source>
</evidence>
<comment type="subcellular location">
    <subcellularLocation>
        <location evidence="8">Cytoplasm</location>
    </subcellularLocation>
</comment>
<dbReference type="InterPro" id="IPR002307">
    <property type="entry name" value="Tyr-tRNA-ligase"/>
</dbReference>
<name>A0A1B2I8J5_9BACT</name>
<evidence type="ECO:0000313" key="11">
    <source>
        <dbReference type="EMBL" id="ANZ46308.1"/>
    </source>
</evidence>
<dbReference type="RefSeq" id="WP_066748219.1">
    <property type="nucleotide sequence ID" value="NZ_CP016757.1"/>
</dbReference>
<keyword evidence="3 8" id="KW-0067">ATP-binding</keyword>
<proteinExistence type="inferred from homology"/>
<keyword evidence="12" id="KW-1185">Reference proteome</keyword>
<dbReference type="EC" id="6.1.1.1" evidence="8"/>
<dbReference type="PROSITE" id="PS50889">
    <property type="entry name" value="S4"/>
    <property type="match status" value="1"/>
</dbReference>
<dbReference type="SUPFAM" id="SSF55174">
    <property type="entry name" value="Alpha-L RNA-binding motif"/>
    <property type="match status" value="1"/>
</dbReference>
<dbReference type="InterPro" id="IPR001412">
    <property type="entry name" value="aa-tRNA-synth_I_CS"/>
</dbReference>
<dbReference type="InterPro" id="IPR024088">
    <property type="entry name" value="Tyr-tRNA-ligase_bac-type"/>
</dbReference>
<keyword evidence="5 8" id="KW-0648">Protein biosynthesis</keyword>
<feature type="binding site" evidence="8">
    <location>
        <position position="237"/>
    </location>
    <ligand>
        <name>ATP</name>
        <dbReference type="ChEBI" id="CHEBI:30616"/>
    </ligand>
</feature>
<comment type="similarity">
    <text evidence="8">Belongs to the class-I aminoacyl-tRNA synthetase family. TyrS type 1 subfamily.</text>
</comment>
<accession>A0A1B2I8J5</accession>
<evidence type="ECO:0000256" key="1">
    <source>
        <dbReference type="ARBA" id="ARBA00022598"/>
    </source>
</evidence>
<dbReference type="GO" id="GO:0005829">
    <property type="term" value="C:cytosol"/>
    <property type="evidence" value="ECO:0007669"/>
    <property type="project" value="TreeGrafter"/>
</dbReference>
<feature type="short sequence motif" description="'KMSKS' region" evidence="8">
    <location>
        <begin position="234"/>
        <end position="238"/>
    </location>
</feature>
<feature type="binding site" evidence="8">
    <location>
        <position position="36"/>
    </location>
    <ligand>
        <name>L-tyrosine</name>
        <dbReference type="ChEBI" id="CHEBI:58315"/>
    </ligand>
</feature>
<evidence type="ECO:0000256" key="4">
    <source>
        <dbReference type="ARBA" id="ARBA00022884"/>
    </source>
</evidence>